<comment type="caution">
    <text evidence="1">The sequence shown here is derived from an EMBL/GenBank/DDBJ whole genome shotgun (WGS) entry which is preliminary data.</text>
</comment>
<evidence type="ECO:0000313" key="2">
    <source>
        <dbReference type="Proteomes" id="UP001190925"/>
    </source>
</evidence>
<organism evidence="1 2">
    <name type="scientific">Candidatus Nanogingivalis gingivitcus</name>
    <dbReference type="NCBI Taxonomy" id="2171992"/>
    <lineage>
        <taxon>Bacteria</taxon>
        <taxon>Candidatus Saccharimonadota</taxon>
        <taxon>Candidatus Nanosyncoccalia</taxon>
        <taxon>Candidatus Nanogingivales</taxon>
        <taxon>Candidatus Nanogingivalaceae</taxon>
        <taxon>Candidatus Nanogingivalis</taxon>
    </lineage>
</organism>
<evidence type="ECO:0000313" key="1">
    <source>
        <dbReference type="EMBL" id="RYC72961.1"/>
    </source>
</evidence>
<proteinExistence type="predicted"/>
<dbReference type="EMBL" id="PRLK01000001">
    <property type="protein sequence ID" value="RYC72961.1"/>
    <property type="molecule type" value="Genomic_DNA"/>
</dbReference>
<protein>
    <submittedName>
        <fullName evidence="1">Uncharacterized protein</fullName>
    </submittedName>
</protein>
<gene>
    <name evidence="1" type="ORF">G6CMJM_00063</name>
</gene>
<reference evidence="1 2" key="2">
    <citation type="journal article" date="2020" name="Cell Rep.">
        <title>Acquisition and Adaptation of Ultra-small Parasitic Reduced Genome Bacteria to Mammalian Hosts.</title>
        <authorList>
            <person name="McLean J.S."/>
            <person name="Bor B."/>
            <person name="Kerns K.A."/>
            <person name="Liu Q."/>
            <person name="To T.T."/>
            <person name="Solden L."/>
            <person name="Hendrickson E.L."/>
            <person name="Wrighton K."/>
            <person name="Shi W."/>
            <person name="He X."/>
        </authorList>
    </citation>
    <scope>NUCLEOTIDE SEQUENCE [LARGE SCALE GENOMIC DNA]</scope>
    <source>
        <strain evidence="1 2">TM7_CMJM_G6_1_HOT_870</strain>
    </source>
</reference>
<dbReference type="Proteomes" id="UP001190925">
    <property type="component" value="Unassembled WGS sequence"/>
</dbReference>
<keyword evidence="2" id="KW-1185">Reference proteome</keyword>
<reference evidence="1 2" key="1">
    <citation type="journal article" date="2018" name="bioRxiv">
        <title>Evidence of independent acquisition and adaption of ultra-small bacteria to human hosts across the highly diverse yet reduced genomes of the phylum Saccharibacteria.</title>
        <authorList>
            <person name="McLean J.S."/>
            <person name="Bor B."/>
            <person name="To T.T."/>
            <person name="Liu Q."/>
            <person name="Kearns K.A."/>
            <person name="Solden L.M."/>
            <person name="Wrighton K.C."/>
            <person name="He X."/>
            <person name="Shi W."/>
        </authorList>
    </citation>
    <scope>NUCLEOTIDE SEQUENCE [LARGE SCALE GENOMIC DNA]</scope>
    <source>
        <strain evidence="1 2">TM7_CMJM_G6_1_HOT_870</strain>
    </source>
</reference>
<sequence length="64" mass="7519">MPRRNNNIPIRRTIYRSPTNKKRYNSKTEAEKAANYAMLLNLNLKLTVYKDIDGGWYLTSKNKA</sequence>
<accession>A0ABY0FJ47</accession>
<name>A0ABY0FJ47_9BACT</name>